<dbReference type="InterPro" id="IPR004860">
    <property type="entry name" value="LAGLIDADG_dom"/>
</dbReference>
<dbReference type="SUPFAM" id="SSF51294">
    <property type="entry name" value="Hedgehog/intein (Hint) domain"/>
    <property type="match status" value="1"/>
</dbReference>
<reference evidence="4" key="1">
    <citation type="submission" date="2021-04" db="EMBL/GenBank/DDBJ databases">
        <authorList>
            <person name="Hartkoorn R.C."/>
            <person name="Beaudoing E."/>
            <person name="Hot D."/>
        </authorList>
    </citation>
    <scope>NUCLEOTIDE SEQUENCE</scope>
    <source>
        <strain evidence="4">NRRL B-16292</strain>
    </source>
</reference>
<dbReference type="PRINTS" id="PR00379">
    <property type="entry name" value="INTEIN"/>
</dbReference>
<feature type="domain" description="DOD-type homing endonuclease" evidence="3">
    <location>
        <begin position="265"/>
        <end position="402"/>
    </location>
</feature>
<protein>
    <submittedName>
        <fullName evidence="4">DNA cytosine methyltransferase</fullName>
    </submittedName>
</protein>
<organism evidence="4 5">
    <name type="scientific">Dactylosporangium fulvum</name>
    <dbReference type="NCBI Taxonomy" id="53359"/>
    <lineage>
        <taxon>Bacteria</taxon>
        <taxon>Bacillati</taxon>
        <taxon>Actinomycetota</taxon>
        <taxon>Actinomycetes</taxon>
        <taxon>Micromonosporales</taxon>
        <taxon>Micromonosporaceae</taxon>
        <taxon>Dactylosporangium</taxon>
    </lineage>
</organism>
<dbReference type="SUPFAM" id="SSF53335">
    <property type="entry name" value="S-adenosyl-L-methionine-dependent methyltransferases"/>
    <property type="match status" value="2"/>
</dbReference>
<dbReference type="EMBL" id="CP073720">
    <property type="protein sequence ID" value="UWP85933.1"/>
    <property type="molecule type" value="Genomic_DNA"/>
</dbReference>
<dbReference type="RefSeq" id="WP_259864345.1">
    <property type="nucleotide sequence ID" value="NZ_BAAAST010000036.1"/>
</dbReference>
<keyword evidence="2" id="KW-0651">Protein splicing</keyword>
<dbReference type="InterPro" id="IPR030934">
    <property type="entry name" value="Intein_C"/>
</dbReference>
<evidence type="ECO:0000256" key="2">
    <source>
        <dbReference type="ARBA" id="ARBA00023000"/>
    </source>
</evidence>
<name>A0ABY5WB66_9ACTN</name>
<evidence type="ECO:0000256" key="1">
    <source>
        <dbReference type="ARBA" id="ARBA00022813"/>
    </source>
</evidence>
<evidence type="ECO:0000313" key="4">
    <source>
        <dbReference type="EMBL" id="UWP85933.1"/>
    </source>
</evidence>
<dbReference type="InterPro" id="IPR004042">
    <property type="entry name" value="Intein_endonuc_central"/>
</dbReference>
<dbReference type="Gene3D" id="3.40.50.150">
    <property type="entry name" value="Vaccinia Virus protein VP39"/>
    <property type="match status" value="2"/>
</dbReference>
<dbReference type="Proteomes" id="UP001059617">
    <property type="component" value="Chromosome"/>
</dbReference>
<keyword evidence="5" id="KW-1185">Reference proteome</keyword>
<accession>A0ABY5WB66</accession>
<dbReference type="GO" id="GO:0008168">
    <property type="term" value="F:methyltransferase activity"/>
    <property type="evidence" value="ECO:0007669"/>
    <property type="project" value="UniProtKB-KW"/>
</dbReference>
<keyword evidence="4" id="KW-0808">Transferase</keyword>
<dbReference type="InterPro" id="IPR006142">
    <property type="entry name" value="INTEIN"/>
</dbReference>
<evidence type="ECO:0000313" key="5">
    <source>
        <dbReference type="Proteomes" id="UP001059617"/>
    </source>
</evidence>
<keyword evidence="1" id="KW-0068">Autocatalytic cleavage</keyword>
<dbReference type="PROSITE" id="PS50819">
    <property type="entry name" value="INTEIN_ENDONUCLEASE"/>
    <property type="match status" value="1"/>
</dbReference>
<dbReference type="InterPro" id="IPR029063">
    <property type="entry name" value="SAM-dependent_MTases_sf"/>
</dbReference>
<dbReference type="InterPro" id="IPR006141">
    <property type="entry name" value="Intein_N"/>
</dbReference>
<dbReference type="Pfam" id="PF14528">
    <property type="entry name" value="LAGLIDADG_3"/>
    <property type="match status" value="1"/>
</dbReference>
<dbReference type="SUPFAM" id="SSF55608">
    <property type="entry name" value="Homing endonucleases"/>
    <property type="match status" value="1"/>
</dbReference>
<dbReference type="Gene3D" id="3.10.28.10">
    <property type="entry name" value="Homing endonucleases"/>
    <property type="match status" value="1"/>
</dbReference>
<sequence>MSVTHRTATHRPAVRRRRFRHDDLVAVDLFSGFGGLTKGIEMAGFTTIMAANHNDYKVKVHEANHPYAEHWIADLVDPESADYHSARDLPAADLLVAGVSCFAAGSLVLTRRGLVPIEAVSVGDEVWTHRSRWRPVTHTSAVERPTITVNALTPITCTPDHPFIAAPATREYQTRRKYQPLDGAQCLECGGPVAQFKANTARLFCSRACSQADANRRLLPVLGEPREVRADALAGMWVGTPVLDGNATMPSAHDLGPVDEQVAWVLGRWIGDGWVSRRPDRGNVWSRVTICASHDEADDLAKSLATLTELPWNRTRQATTDTFHVTRQGLAAFIVEHFGHGAEGKRLPAWLLFAPEPIRRAFVDGYLSADGHVSRDGLRAQASSVSKELAVGVRLLLTSLGYFATMHYQRPAAQAVIEGRTVNQRPRWTVTAHLVRDRRPKHRDADGYRWGKTGGAVKAGATVTVYNMTVAEDHTYVVDGMLVHNCVNHSQANTQKAYEQGLSLFDLDDPDFEARVTRSERDRATANCVLHYAERHHPRMILVECTTELQSWGPAIQGRPKVGDGSTYRWWLRQLNNLNYRHKVLYLNSQFFGVSQSRDRWYGAFWDRSIPAPDLDHRPMSWCGHCQEVLPAVWSWKTGVPPTGSVRYGKQYNYRCPRCRREVVPPMAPSINALDLTNLGTRIGDRAKPLAPATMARAERCRQRFPEFPAVLMPAKAVHGTERHPWQPMSTQTSQQEAALLSVGAATALTGHVVAAHRHNGDGQHITRPMDTVTSTHEKAVLFAAVDNYQGAPRGVDESLPTQGGSETMALVTAGVTANRENATSRTLAEPMATVVGNAGSGGISLLSAGVVPFRKNTVPTGHAEPMPTVTSDQIPGLLTAAGTIKNNGSIDEAQYRAHPVSDPLGTVVASSANQALLFSGWYKQNGTGSEATAPHPLTDPLGTLTARDTTALLSAEWRDALADLAIEDCYFRMLGPHEVGRGCGFDVDFPGYQGSFVVWGSARDQVDGFGNAVTPAVGAWIGSRLRAVLDTAPIEGLGS</sequence>
<proteinExistence type="predicted"/>
<dbReference type="InterPro" id="IPR036844">
    <property type="entry name" value="Hint_dom_sf"/>
</dbReference>
<gene>
    <name evidence="4" type="ORF">Dfulv_17440</name>
</gene>
<dbReference type="GO" id="GO:0032259">
    <property type="term" value="P:methylation"/>
    <property type="evidence" value="ECO:0007669"/>
    <property type="project" value="UniProtKB-KW"/>
</dbReference>
<dbReference type="InterPro" id="IPR027434">
    <property type="entry name" value="Homing_endonucl"/>
</dbReference>
<dbReference type="CDD" id="cd00081">
    <property type="entry name" value="Hint"/>
    <property type="match status" value="1"/>
</dbReference>
<dbReference type="PROSITE" id="PS50817">
    <property type="entry name" value="INTEIN_N_TER"/>
    <property type="match status" value="1"/>
</dbReference>
<evidence type="ECO:0000259" key="3">
    <source>
        <dbReference type="PROSITE" id="PS50819"/>
    </source>
</evidence>
<dbReference type="NCBIfam" id="TIGR01443">
    <property type="entry name" value="intein_Cterm"/>
    <property type="match status" value="1"/>
</dbReference>
<dbReference type="PROSITE" id="PS50818">
    <property type="entry name" value="INTEIN_C_TER"/>
    <property type="match status" value="1"/>
</dbReference>
<reference evidence="4" key="2">
    <citation type="submission" date="2022-09" db="EMBL/GenBank/DDBJ databases">
        <title>Biosynthetic gene clusters of Dactylosporangioum fulvum.</title>
        <authorList>
            <person name="Caradec T."/>
        </authorList>
    </citation>
    <scope>NUCLEOTIDE SEQUENCE</scope>
    <source>
        <strain evidence="4">NRRL B-16292</strain>
    </source>
</reference>
<dbReference type="Gene3D" id="2.170.16.10">
    <property type="entry name" value="Hedgehog/Intein (Hint) domain"/>
    <property type="match status" value="2"/>
</dbReference>
<dbReference type="InterPro" id="IPR028992">
    <property type="entry name" value="Hedgehog/Intein_dom"/>
</dbReference>
<keyword evidence="4" id="KW-0489">Methyltransferase</keyword>
<dbReference type="Pfam" id="PF13403">
    <property type="entry name" value="Hint_2"/>
    <property type="match status" value="1"/>
</dbReference>